<comment type="subcellular location">
    <subcellularLocation>
        <location evidence="1">Cell membrane</location>
        <topology evidence="1">Multi-pass membrane protein</topology>
    </subcellularLocation>
</comment>
<organism evidence="10 11">
    <name type="scientific">Pannonibacter indicus</name>
    <dbReference type="NCBI Taxonomy" id="466044"/>
    <lineage>
        <taxon>Bacteria</taxon>
        <taxon>Pseudomonadati</taxon>
        <taxon>Pseudomonadota</taxon>
        <taxon>Alphaproteobacteria</taxon>
        <taxon>Hyphomicrobiales</taxon>
        <taxon>Stappiaceae</taxon>
        <taxon>Pannonibacter</taxon>
    </lineage>
</organism>
<feature type="transmembrane region" description="Helical" evidence="8">
    <location>
        <begin position="159"/>
        <end position="176"/>
    </location>
</feature>
<proteinExistence type="inferred from homology"/>
<sequence>MAMDTPPVPQQTGDTPKGFAYALTAYGLWGLLPVYLKALGHISPFEVLAHRVVWSVPCAALILLATRRIGDLKAAVRSPRTMGMAALTASLITVNWCTYVYAVGSGQAIEGALGYFINPLFSILLGAIILKEKLSYTQIAAIALVAVAVGILTWDAGRLPWISLTLTVSWGFYAFLRKTLPVGPNQGFFLEVALLSIPAVPFVLWLESSGTGHFTHGTRLDTWLLASAGIATAIPLMIYANAAKLLRLSTIAVMQYITPTIIFLIAVFVFREPMNPVKLSAFVLIWSALALYSYSMLRAYRAR</sequence>
<feature type="domain" description="EamA" evidence="9">
    <location>
        <begin position="17"/>
        <end position="153"/>
    </location>
</feature>
<feature type="transmembrane region" description="Helical" evidence="8">
    <location>
        <begin position="222"/>
        <end position="240"/>
    </location>
</feature>
<keyword evidence="3" id="KW-0813">Transport</keyword>
<feature type="transmembrane region" description="Helical" evidence="8">
    <location>
        <begin position="48"/>
        <end position="70"/>
    </location>
</feature>
<dbReference type="SUPFAM" id="SSF103481">
    <property type="entry name" value="Multidrug resistance efflux transporter EmrE"/>
    <property type="match status" value="2"/>
</dbReference>
<feature type="transmembrane region" description="Helical" evidence="8">
    <location>
        <begin position="277"/>
        <end position="297"/>
    </location>
</feature>
<feature type="transmembrane region" description="Helical" evidence="8">
    <location>
        <begin position="82"/>
        <end position="102"/>
    </location>
</feature>
<feature type="transmembrane region" description="Helical" evidence="8">
    <location>
        <begin position="108"/>
        <end position="129"/>
    </location>
</feature>
<evidence type="ECO:0000313" key="11">
    <source>
        <dbReference type="Proteomes" id="UP000183900"/>
    </source>
</evidence>
<gene>
    <name evidence="10" type="ORF">Ga0061067_12313</name>
</gene>
<evidence type="ECO:0000256" key="2">
    <source>
        <dbReference type="ARBA" id="ARBA00007362"/>
    </source>
</evidence>
<reference evidence="11" key="1">
    <citation type="submission" date="2015-08" db="EMBL/GenBank/DDBJ databases">
        <authorList>
            <person name="Varghese N."/>
        </authorList>
    </citation>
    <scope>NUCLEOTIDE SEQUENCE [LARGE SCALE GENOMIC DNA]</scope>
    <source>
        <strain evidence="11">DSM 23407</strain>
    </source>
</reference>
<evidence type="ECO:0000259" key="9">
    <source>
        <dbReference type="Pfam" id="PF00892"/>
    </source>
</evidence>
<dbReference type="AlphaFoldDB" id="A0A0K6IC03"/>
<dbReference type="InterPro" id="IPR037185">
    <property type="entry name" value="EmrE-like"/>
</dbReference>
<evidence type="ECO:0000256" key="5">
    <source>
        <dbReference type="ARBA" id="ARBA00022692"/>
    </source>
</evidence>
<evidence type="ECO:0000256" key="3">
    <source>
        <dbReference type="ARBA" id="ARBA00022448"/>
    </source>
</evidence>
<dbReference type="NCBIfam" id="TIGR00688">
    <property type="entry name" value="rarD"/>
    <property type="match status" value="1"/>
</dbReference>
<keyword evidence="4" id="KW-1003">Cell membrane</keyword>
<keyword evidence="5 8" id="KW-0812">Transmembrane</keyword>
<dbReference type="PANTHER" id="PTHR22911:SF137">
    <property type="entry name" value="SOLUTE CARRIER FAMILY 35 MEMBER G2-RELATED"/>
    <property type="match status" value="1"/>
</dbReference>
<protein>
    <submittedName>
        <fullName evidence="10">Uncharacterized membrane protein RarD, contains two EamA domains</fullName>
    </submittedName>
</protein>
<evidence type="ECO:0000256" key="1">
    <source>
        <dbReference type="ARBA" id="ARBA00004651"/>
    </source>
</evidence>
<dbReference type="Pfam" id="PF00892">
    <property type="entry name" value="EamA"/>
    <property type="match status" value="2"/>
</dbReference>
<evidence type="ECO:0000256" key="7">
    <source>
        <dbReference type="ARBA" id="ARBA00023136"/>
    </source>
</evidence>
<feature type="transmembrane region" description="Helical" evidence="8">
    <location>
        <begin position="18"/>
        <end position="36"/>
    </location>
</feature>
<dbReference type="EMBL" id="CYHE01000023">
    <property type="protein sequence ID" value="CUB00867.1"/>
    <property type="molecule type" value="Genomic_DNA"/>
</dbReference>
<accession>A0A0K6IC03</accession>
<keyword evidence="11" id="KW-1185">Reference proteome</keyword>
<feature type="transmembrane region" description="Helical" evidence="8">
    <location>
        <begin position="252"/>
        <end position="271"/>
    </location>
</feature>
<dbReference type="InterPro" id="IPR000620">
    <property type="entry name" value="EamA_dom"/>
</dbReference>
<dbReference type="PANTHER" id="PTHR22911">
    <property type="entry name" value="ACYL-MALONYL CONDENSING ENZYME-RELATED"/>
    <property type="match status" value="1"/>
</dbReference>
<name>A0A0K6IC03_9HYPH</name>
<dbReference type="Proteomes" id="UP000183900">
    <property type="component" value="Unassembled WGS sequence"/>
</dbReference>
<feature type="transmembrane region" description="Helical" evidence="8">
    <location>
        <begin position="136"/>
        <end position="153"/>
    </location>
</feature>
<evidence type="ECO:0000256" key="8">
    <source>
        <dbReference type="SAM" id="Phobius"/>
    </source>
</evidence>
<evidence type="ECO:0000256" key="4">
    <source>
        <dbReference type="ARBA" id="ARBA00022475"/>
    </source>
</evidence>
<feature type="transmembrane region" description="Helical" evidence="8">
    <location>
        <begin position="188"/>
        <end position="206"/>
    </location>
</feature>
<dbReference type="GO" id="GO:0005886">
    <property type="term" value="C:plasma membrane"/>
    <property type="evidence" value="ECO:0007669"/>
    <property type="project" value="UniProtKB-SubCell"/>
</dbReference>
<evidence type="ECO:0000256" key="6">
    <source>
        <dbReference type="ARBA" id="ARBA00022989"/>
    </source>
</evidence>
<keyword evidence="7 8" id="KW-0472">Membrane</keyword>
<dbReference type="InterPro" id="IPR004626">
    <property type="entry name" value="RarD"/>
</dbReference>
<evidence type="ECO:0000313" key="10">
    <source>
        <dbReference type="EMBL" id="CUB00867.1"/>
    </source>
</evidence>
<feature type="domain" description="EamA" evidence="9">
    <location>
        <begin position="164"/>
        <end position="293"/>
    </location>
</feature>
<dbReference type="OrthoDB" id="369870at2"/>
<comment type="similarity">
    <text evidence="2">Belongs to the EamA transporter family.</text>
</comment>
<dbReference type="RefSeq" id="WP_055457157.1">
    <property type="nucleotide sequence ID" value="NZ_CYHE01000023.1"/>
</dbReference>
<keyword evidence="6 8" id="KW-1133">Transmembrane helix</keyword>